<keyword evidence="1" id="KW-1133">Transmembrane helix</keyword>
<feature type="transmembrane region" description="Helical" evidence="1">
    <location>
        <begin position="61"/>
        <end position="79"/>
    </location>
</feature>
<proteinExistence type="predicted"/>
<gene>
    <name evidence="2" type="ORF">SCARR_04346</name>
</gene>
<keyword evidence="3" id="KW-1185">Reference proteome</keyword>
<protein>
    <submittedName>
        <fullName evidence="2">Uncharacterized protein</fullName>
    </submittedName>
</protein>
<name>A0A6C2USN3_9BACT</name>
<accession>A0A6C2USN3</accession>
<keyword evidence="1" id="KW-0472">Membrane</keyword>
<dbReference type="Proteomes" id="UP000346198">
    <property type="component" value="Unassembled WGS sequence"/>
</dbReference>
<dbReference type="AlphaFoldDB" id="A0A6C2USN3"/>
<keyword evidence="1" id="KW-0812">Transmembrane</keyword>
<dbReference type="EMBL" id="CAAHFH010000002">
    <property type="protein sequence ID" value="VGO22264.1"/>
    <property type="molecule type" value="Genomic_DNA"/>
</dbReference>
<organism evidence="2 3">
    <name type="scientific">Pontiella sulfatireligans</name>
    <dbReference type="NCBI Taxonomy" id="2750658"/>
    <lineage>
        <taxon>Bacteria</taxon>
        <taxon>Pseudomonadati</taxon>
        <taxon>Kiritimatiellota</taxon>
        <taxon>Kiritimatiellia</taxon>
        <taxon>Kiritimatiellales</taxon>
        <taxon>Pontiellaceae</taxon>
        <taxon>Pontiella</taxon>
    </lineage>
</organism>
<evidence type="ECO:0000256" key="1">
    <source>
        <dbReference type="SAM" id="Phobius"/>
    </source>
</evidence>
<reference evidence="2 3" key="1">
    <citation type="submission" date="2019-04" db="EMBL/GenBank/DDBJ databases">
        <authorList>
            <person name="Van Vliet M D."/>
        </authorList>
    </citation>
    <scope>NUCLEOTIDE SEQUENCE [LARGE SCALE GENOMIC DNA]</scope>
    <source>
        <strain evidence="2 3">F21</strain>
    </source>
</reference>
<sequence length="81" mass="9130">MWEVAEDMALSLFAIFVAIKIIQDSKKSNVEKKACSKLIEQISFMSKPNMAKKHPFRNAEIMGWLTGCAALYLMVHAALKI</sequence>
<evidence type="ECO:0000313" key="3">
    <source>
        <dbReference type="Proteomes" id="UP000346198"/>
    </source>
</evidence>
<evidence type="ECO:0000313" key="2">
    <source>
        <dbReference type="EMBL" id="VGO22264.1"/>
    </source>
</evidence>